<dbReference type="OrthoDB" id="5840577at2759"/>
<keyword evidence="2" id="KW-1185">Reference proteome</keyword>
<gene>
    <name evidence="1" type="ORF">TELCIR_04817</name>
</gene>
<proteinExistence type="predicted"/>
<evidence type="ECO:0000313" key="2">
    <source>
        <dbReference type="Proteomes" id="UP000230423"/>
    </source>
</evidence>
<reference evidence="1 2" key="1">
    <citation type="submission" date="2015-09" db="EMBL/GenBank/DDBJ databases">
        <title>Draft genome of the parasitic nematode Teladorsagia circumcincta isolate WARC Sus (inbred).</title>
        <authorList>
            <person name="Mitreva M."/>
        </authorList>
    </citation>
    <scope>NUCLEOTIDE SEQUENCE [LARGE SCALE GENOMIC DNA]</scope>
    <source>
        <strain evidence="1 2">S</strain>
    </source>
</reference>
<dbReference type="Proteomes" id="UP000230423">
    <property type="component" value="Unassembled WGS sequence"/>
</dbReference>
<organism evidence="1 2">
    <name type="scientific">Teladorsagia circumcincta</name>
    <name type="common">Brown stomach worm</name>
    <name type="synonym">Ostertagia circumcincta</name>
    <dbReference type="NCBI Taxonomy" id="45464"/>
    <lineage>
        <taxon>Eukaryota</taxon>
        <taxon>Metazoa</taxon>
        <taxon>Ecdysozoa</taxon>
        <taxon>Nematoda</taxon>
        <taxon>Chromadorea</taxon>
        <taxon>Rhabditida</taxon>
        <taxon>Rhabditina</taxon>
        <taxon>Rhabditomorpha</taxon>
        <taxon>Strongyloidea</taxon>
        <taxon>Trichostrongylidae</taxon>
        <taxon>Teladorsagia</taxon>
    </lineage>
</organism>
<evidence type="ECO:0000313" key="1">
    <source>
        <dbReference type="EMBL" id="PIO73213.1"/>
    </source>
</evidence>
<accession>A0A2G9UST3</accession>
<name>A0A2G9UST3_TELCI</name>
<protein>
    <submittedName>
        <fullName evidence="1">Uncharacterized protein</fullName>
    </submittedName>
</protein>
<dbReference type="EMBL" id="KZ345496">
    <property type="protein sequence ID" value="PIO73213.1"/>
    <property type="molecule type" value="Genomic_DNA"/>
</dbReference>
<sequence>MKEKEESRRNFKGFNIPARYIGSWNFEKNEVFMKPSTDRIEGLHEKFEGNSEWELCAILAFPETQYDVEQMPTFIMTTLTICGIFTPFSNTSERREKILRPYEDGDMSGFP</sequence>
<dbReference type="AlphaFoldDB" id="A0A2G9UST3"/>